<dbReference type="NCBIfam" id="TIGR02940">
    <property type="entry name" value="anfO_nitrog"/>
    <property type="match status" value="1"/>
</dbReference>
<organism evidence="1">
    <name type="scientific">Rhodopseudomonas palustris (strain BisB18)</name>
    <dbReference type="NCBI Taxonomy" id="316056"/>
    <lineage>
        <taxon>Bacteria</taxon>
        <taxon>Pseudomonadati</taxon>
        <taxon>Pseudomonadota</taxon>
        <taxon>Alphaproteobacteria</taxon>
        <taxon>Hyphomicrobiales</taxon>
        <taxon>Nitrobacteraceae</taxon>
        <taxon>Rhodopseudomonas</taxon>
    </lineage>
</organism>
<dbReference type="KEGG" id="rpc:RPC_4680"/>
<proteinExistence type="predicted"/>
<dbReference type="AlphaFoldDB" id="Q20XD4"/>
<dbReference type="RefSeq" id="WP_011475079.1">
    <property type="nucleotide sequence ID" value="NC_007925.1"/>
</dbReference>
<accession>Q20XD4</accession>
<dbReference type="Pfam" id="PF09582">
    <property type="entry name" value="AnfO_nitrog"/>
    <property type="match status" value="1"/>
</dbReference>
<gene>
    <name evidence="1" type="ordered locus">RPC_4680</name>
</gene>
<sequence>MGGCSSSCGGASALRRAPAPDGKLRIAAFVDAAGDLISFFEPGFVRVYERADGQWTSISETPLALQRDLGLAHLKSQLKGALADLEHCGIFIGQRLRGIHNVLLEDMGFHNWEGEGPVLAKLDAVAEREAEAARKAAAACGPCALAEVTAPIDAAPVKVGDAHFRLHLTAVLKSHPELNSRQLLIPFLNAGGFERLDIVCDHQPRWLAQELDRLQLAAVAEPLLQGRREFTISIGRRGESGGRGEQLKG</sequence>
<dbReference type="InterPro" id="IPR014287">
    <property type="entry name" value="Nase_Fe-Fe_AnfO"/>
</dbReference>
<protein>
    <recommendedName>
        <fullName evidence="2">Fe-only nitrogenase accessory protein AnfO</fullName>
    </recommendedName>
</protein>
<dbReference type="HOGENOM" id="CLU_097520_0_0_5"/>
<dbReference type="STRING" id="316056.RPC_4680"/>
<evidence type="ECO:0000313" key="1">
    <source>
        <dbReference type="EMBL" id="ABD90202.1"/>
    </source>
</evidence>
<reference evidence="1" key="1">
    <citation type="submission" date="2006-03" db="EMBL/GenBank/DDBJ databases">
        <title>Complete sequence of Rhodopseudomonas palustris BisB18.</title>
        <authorList>
            <consortium name="US DOE Joint Genome Institute"/>
            <person name="Copeland A."/>
            <person name="Lucas S."/>
            <person name="Lapidus A."/>
            <person name="Barry K."/>
            <person name="Detter J.C."/>
            <person name="Glavina del Rio T."/>
            <person name="Hammon N."/>
            <person name="Israni S."/>
            <person name="Dalin E."/>
            <person name="Tice H."/>
            <person name="Pitluck S."/>
            <person name="Chain P."/>
            <person name="Malfatti S."/>
            <person name="Shin M."/>
            <person name="Vergez L."/>
            <person name="Schmutz J."/>
            <person name="Larimer F."/>
            <person name="Land M."/>
            <person name="Hauser L."/>
            <person name="Pelletier D.A."/>
            <person name="Kyrpides N."/>
            <person name="Anderson I."/>
            <person name="Oda Y."/>
            <person name="Harwood C.S."/>
            <person name="Richardson P."/>
        </authorList>
    </citation>
    <scope>NUCLEOTIDE SEQUENCE [LARGE SCALE GENOMIC DNA]</scope>
    <source>
        <strain evidence="1">BisB18</strain>
    </source>
</reference>
<dbReference type="eggNOG" id="ENOG50308XE">
    <property type="taxonomic scope" value="Bacteria"/>
</dbReference>
<name>Q20XD4_RHOPB</name>
<evidence type="ECO:0008006" key="2">
    <source>
        <dbReference type="Google" id="ProtNLM"/>
    </source>
</evidence>
<dbReference type="OrthoDB" id="200286at2"/>
<dbReference type="EMBL" id="CP000301">
    <property type="protein sequence ID" value="ABD90202.1"/>
    <property type="molecule type" value="Genomic_DNA"/>
</dbReference>